<dbReference type="Gene3D" id="3.20.20.70">
    <property type="entry name" value="Aldolase class I"/>
    <property type="match status" value="1"/>
</dbReference>
<dbReference type="AlphaFoldDB" id="A0A8J3R459"/>
<sequence length="370" mass="39659">MAADRRPEGGTVVTTTTSDPSAAALEAFRRGCVIPAHPLALTEDRHLDERRQRALSRYYLDAGAGGLAVGVHTTQFAIHQPGHGLLEPVLELAADCARQAAAGQPGRGTVLVAGVVGDTAAAVAEAELAARLGYHMVLLSPVADLDEDALIDRARAVGEVLPVVGFYLQRAVGGRELSRDYWTRLASVESVVGIKVAPFDRYRTLDVLHGVCRAGRAGDLALYTGNDDHILGDLVARHRVVVDGRVVDVEFVGGLLGQWAVWVHRAVGLLDEAASARAGDDAALRRLMCVDGQLTDANAAIFDAANDFRGCIPGIHEVLRRQGLLAGRWCLDPDEQLSVGQLAELDRVWAAYPHLRDDDFVAANLDRWLA</sequence>
<keyword evidence="1" id="KW-0456">Lyase</keyword>
<comment type="caution">
    <text evidence="2">The sequence shown here is derived from an EMBL/GenBank/DDBJ whole genome shotgun (WGS) entry which is preliminary data.</text>
</comment>
<protein>
    <submittedName>
        <fullName evidence="2">Dihydrodipicolinate synthetase</fullName>
    </submittedName>
</protein>
<organism evidence="2 3">
    <name type="scientific">Rugosimonospora africana</name>
    <dbReference type="NCBI Taxonomy" id="556532"/>
    <lineage>
        <taxon>Bacteria</taxon>
        <taxon>Bacillati</taxon>
        <taxon>Actinomycetota</taxon>
        <taxon>Actinomycetes</taxon>
        <taxon>Micromonosporales</taxon>
        <taxon>Micromonosporaceae</taxon>
        <taxon>Rugosimonospora</taxon>
    </lineage>
</organism>
<accession>A0A8J3R459</accession>
<dbReference type="GO" id="GO:0008840">
    <property type="term" value="F:4-hydroxy-tetrahydrodipicolinate synthase activity"/>
    <property type="evidence" value="ECO:0007669"/>
    <property type="project" value="TreeGrafter"/>
</dbReference>
<proteinExistence type="predicted"/>
<dbReference type="InterPro" id="IPR002220">
    <property type="entry name" value="DapA-like"/>
</dbReference>
<dbReference type="PANTHER" id="PTHR12128:SF51">
    <property type="entry name" value="BLL4205 PROTEIN"/>
    <property type="match status" value="1"/>
</dbReference>
<gene>
    <name evidence="2" type="ORF">Raf01_79030</name>
</gene>
<keyword evidence="3" id="KW-1185">Reference proteome</keyword>
<evidence type="ECO:0000256" key="1">
    <source>
        <dbReference type="ARBA" id="ARBA00023239"/>
    </source>
</evidence>
<dbReference type="SUPFAM" id="SSF51569">
    <property type="entry name" value="Aldolase"/>
    <property type="match status" value="1"/>
</dbReference>
<name>A0A8J3R459_9ACTN</name>
<dbReference type="SMART" id="SM01130">
    <property type="entry name" value="DHDPS"/>
    <property type="match status" value="1"/>
</dbReference>
<reference evidence="2" key="1">
    <citation type="submission" date="2021-01" db="EMBL/GenBank/DDBJ databases">
        <title>Whole genome shotgun sequence of Rugosimonospora africana NBRC 104875.</title>
        <authorList>
            <person name="Komaki H."/>
            <person name="Tamura T."/>
        </authorList>
    </citation>
    <scope>NUCLEOTIDE SEQUENCE</scope>
    <source>
        <strain evidence="2">NBRC 104875</strain>
    </source>
</reference>
<dbReference type="Proteomes" id="UP000642748">
    <property type="component" value="Unassembled WGS sequence"/>
</dbReference>
<evidence type="ECO:0000313" key="2">
    <source>
        <dbReference type="EMBL" id="GIH19731.1"/>
    </source>
</evidence>
<dbReference type="PANTHER" id="PTHR12128">
    <property type="entry name" value="DIHYDRODIPICOLINATE SYNTHASE"/>
    <property type="match status" value="1"/>
</dbReference>
<dbReference type="EMBL" id="BONZ01000084">
    <property type="protein sequence ID" value="GIH19731.1"/>
    <property type="molecule type" value="Genomic_DNA"/>
</dbReference>
<dbReference type="InterPro" id="IPR013785">
    <property type="entry name" value="Aldolase_TIM"/>
</dbReference>
<evidence type="ECO:0000313" key="3">
    <source>
        <dbReference type="Proteomes" id="UP000642748"/>
    </source>
</evidence>